<evidence type="ECO:0000256" key="1">
    <source>
        <dbReference type="SAM" id="MobiDB-lite"/>
    </source>
</evidence>
<feature type="compositionally biased region" description="Low complexity" evidence="1">
    <location>
        <begin position="368"/>
        <end position="394"/>
    </location>
</feature>
<sequence>MTIEIPTVEKTQRPERIDIGDGLVMRWSTGKDANNIAECMSVAFKWSGIGVPPVAEDEEPVPNEWVKAGVIRLMSGNCPVMSEFDYAVVENTLAKDGQNPIVACISLHGVPGYYGEKVSMLYGKPEAVSSHPDYRSKGLVRRLFHELIHPASAARGDVIQIIPGIPHFYRQFGYEYAIGLRSSRFIEDLYTRLPDLLSKDAISPASLAAEPFTLRVPTLEDIPYLCKLSTREAQKSQVQVGLEYQESYWRYTIHDIIVNQSSTFDSPRITRIIVDAKSGRDCGLVMGANAPRRALYMFTLEDGYHYREALYPVVRQFVLAGDVPSVWEAKQAADKKKESKDSKESDREDEQTKKDDEVTKNDDKDNDAPAAKEGQTHATTSTADSNSTSATATADDGEKPPAPKPLRLILGLDHPVTKLLESKSIADNHNIRLFTRIPSYANFILKVAPSLEHRLAQSPLAGITATLQFDFFRKVEGSAGKGLEVVVKDGHIISARDDFVPPTPEDLMLAARARKALAKAEDRVDNKKPTVFMIQFAPLTFTRLLVGDLSVDEMIYFYTEASIAGGDDAKLMLETLFPKTKEQFQSDIFWW</sequence>
<organism evidence="2 3">
    <name type="scientific">Linnemannia gamsii</name>
    <dbReference type="NCBI Taxonomy" id="64522"/>
    <lineage>
        <taxon>Eukaryota</taxon>
        <taxon>Fungi</taxon>
        <taxon>Fungi incertae sedis</taxon>
        <taxon>Mucoromycota</taxon>
        <taxon>Mortierellomycotina</taxon>
        <taxon>Mortierellomycetes</taxon>
        <taxon>Mortierellales</taxon>
        <taxon>Mortierellaceae</taxon>
        <taxon>Linnemannia</taxon>
    </lineage>
</organism>
<keyword evidence="3" id="KW-1185">Reference proteome</keyword>
<dbReference type="SUPFAM" id="SSF55729">
    <property type="entry name" value="Acyl-CoA N-acyltransferases (Nat)"/>
    <property type="match status" value="1"/>
</dbReference>
<protein>
    <recommendedName>
        <fullName evidence="4">N-acetyltransferase domain-containing protein</fullName>
    </recommendedName>
</protein>
<proteinExistence type="predicted"/>
<gene>
    <name evidence="2" type="ORF">BGZ96_004704</name>
</gene>
<accession>A0ABQ7K6Z1</accession>
<dbReference type="EMBL" id="JAAAIM010000219">
    <property type="protein sequence ID" value="KAG0291903.1"/>
    <property type="molecule type" value="Genomic_DNA"/>
</dbReference>
<feature type="compositionally biased region" description="Basic and acidic residues" evidence="1">
    <location>
        <begin position="331"/>
        <end position="367"/>
    </location>
</feature>
<dbReference type="InterPro" id="IPR016181">
    <property type="entry name" value="Acyl_CoA_acyltransferase"/>
</dbReference>
<evidence type="ECO:0000313" key="3">
    <source>
        <dbReference type="Proteomes" id="UP001194696"/>
    </source>
</evidence>
<evidence type="ECO:0008006" key="4">
    <source>
        <dbReference type="Google" id="ProtNLM"/>
    </source>
</evidence>
<dbReference type="Gene3D" id="3.40.630.30">
    <property type="match status" value="1"/>
</dbReference>
<reference evidence="2 3" key="1">
    <citation type="journal article" date="2020" name="Fungal Divers.">
        <title>Resolving the Mortierellaceae phylogeny through synthesis of multi-gene phylogenetics and phylogenomics.</title>
        <authorList>
            <person name="Vandepol N."/>
            <person name="Liber J."/>
            <person name="Desiro A."/>
            <person name="Na H."/>
            <person name="Kennedy M."/>
            <person name="Barry K."/>
            <person name="Grigoriev I.V."/>
            <person name="Miller A.N."/>
            <person name="O'Donnell K."/>
            <person name="Stajich J.E."/>
            <person name="Bonito G."/>
        </authorList>
    </citation>
    <scope>NUCLEOTIDE SEQUENCE [LARGE SCALE GENOMIC DNA]</scope>
    <source>
        <strain evidence="2 3">AD045</strain>
    </source>
</reference>
<feature type="region of interest" description="Disordered" evidence="1">
    <location>
        <begin position="331"/>
        <end position="407"/>
    </location>
</feature>
<comment type="caution">
    <text evidence="2">The sequence shown here is derived from an EMBL/GenBank/DDBJ whole genome shotgun (WGS) entry which is preliminary data.</text>
</comment>
<dbReference type="Proteomes" id="UP001194696">
    <property type="component" value="Unassembled WGS sequence"/>
</dbReference>
<evidence type="ECO:0000313" key="2">
    <source>
        <dbReference type="EMBL" id="KAG0291903.1"/>
    </source>
</evidence>
<dbReference type="Pfam" id="PF13527">
    <property type="entry name" value="Acetyltransf_9"/>
    <property type="match status" value="1"/>
</dbReference>
<name>A0ABQ7K6Z1_9FUNG</name>